<accession>A0A543CUN0</accession>
<evidence type="ECO:0000313" key="3">
    <source>
        <dbReference type="EMBL" id="TQM00822.1"/>
    </source>
</evidence>
<dbReference type="CDD" id="cd05233">
    <property type="entry name" value="SDR_c"/>
    <property type="match status" value="1"/>
</dbReference>
<sequence length="258" mass="26731">MTTPDIPIYPDLKGKAALIIGGTQGIGAETARMLVAQGTRVAISSRNKNNVEAMVDELRAAGGEAVGVVADGSVPEDVERIRDEVTSEIGPVDVLAAFVGGGGDPVPFETIGLDTWRATIDLNLTSTYLALHTFVPGMIEHGGGSIITMASTAGRLAGQAASSYAAAKAGVGMLTKHLARELGDRGIRLNCIAPSLVMTESKEAQIPADRLPQIVKLFPLGRIGRPADCALATLFLASESSSWLTGLTIDVSGGRIII</sequence>
<dbReference type="PRINTS" id="PR00081">
    <property type="entry name" value="GDHRDH"/>
</dbReference>
<dbReference type="GO" id="GO:0048038">
    <property type="term" value="F:quinone binding"/>
    <property type="evidence" value="ECO:0007669"/>
    <property type="project" value="TreeGrafter"/>
</dbReference>
<dbReference type="SUPFAM" id="SSF51735">
    <property type="entry name" value="NAD(P)-binding Rossmann-fold domains"/>
    <property type="match status" value="1"/>
</dbReference>
<dbReference type="Pfam" id="PF13561">
    <property type="entry name" value="adh_short_C2"/>
    <property type="match status" value="1"/>
</dbReference>
<comment type="caution">
    <text evidence="3">The sequence shown here is derived from an EMBL/GenBank/DDBJ whole genome shotgun (WGS) entry which is preliminary data.</text>
</comment>
<name>A0A543CUN0_9ACTN</name>
<dbReference type="AlphaFoldDB" id="A0A543CUN0"/>
<keyword evidence="2" id="KW-0560">Oxidoreductase</keyword>
<organism evidence="3 4">
    <name type="scientific">Actinoallomurus bryophytorum</name>
    <dbReference type="NCBI Taxonomy" id="1490222"/>
    <lineage>
        <taxon>Bacteria</taxon>
        <taxon>Bacillati</taxon>
        <taxon>Actinomycetota</taxon>
        <taxon>Actinomycetes</taxon>
        <taxon>Streptosporangiales</taxon>
        <taxon>Thermomonosporaceae</taxon>
        <taxon>Actinoallomurus</taxon>
    </lineage>
</organism>
<dbReference type="PROSITE" id="PS00061">
    <property type="entry name" value="ADH_SHORT"/>
    <property type="match status" value="1"/>
</dbReference>
<dbReference type="EMBL" id="VFOZ01000001">
    <property type="protein sequence ID" value="TQM00822.1"/>
    <property type="molecule type" value="Genomic_DNA"/>
</dbReference>
<protein>
    <submittedName>
        <fullName evidence="3">3-oxoacyl-[acyl-carrier protein] reductase</fullName>
    </submittedName>
</protein>
<dbReference type="RefSeq" id="WP_185792502.1">
    <property type="nucleotide sequence ID" value="NZ_VFOZ01000001.1"/>
</dbReference>
<gene>
    <name evidence="3" type="ORF">FB559_6545</name>
</gene>
<dbReference type="GO" id="GO:0006633">
    <property type="term" value="P:fatty acid biosynthetic process"/>
    <property type="evidence" value="ECO:0007669"/>
    <property type="project" value="TreeGrafter"/>
</dbReference>
<dbReference type="PANTHER" id="PTHR42760:SF133">
    <property type="entry name" value="3-OXOACYL-[ACYL-CARRIER-PROTEIN] REDUCTASE"/>
    <property type="match status" value="1"/>
</dbReference>
<keyword evidence="4" id="KW-1185">Reference proteome</keyword>
<comment type="similarity">
    <text evidence="1">Belongs to the short-chain dehydrogenases/reductases (SDR) family.</text>
</comment>
<evidence type="ECO:0000256" key="1">
    <source>
        <dbReference type="ARBA" id="ARBA00006484"/>
    </source>
</evidence>
<dbReference type="InterPro" id="IPR036291">
    <property type="entry name" value="NAD(P)-bd_dom_sf"/>
</dbReference>
<dbReference type="Gene3D" id="3.40.50.720">
    <property type="entry name" value="NAD(P)-binding Rossmann-like Domain"/>
    <property type="match status" value="1"/>
</dbReference>
<evidence type="ECO:0000256" key="2">
    <source>
        <dbReference type="ARBA" id="ARBA00023002"/>
    </source>
</evidence>
<proteinExistence type="inferred from homology"/>
<dbReference type="InterPro" id="IPR020904">
    <property type="entry name" value="Sc_DH/Rdtase_CS"/>
</dbReference>
<dbReference type="InterPro" id="IPR002347">
    <property type="entry name" value="SDR_fam"/>
</dbReference>
<reference evidence="3 4" key="1">
    <citation type="submission" date="2019-06" db="EMBL/GenBank/DDBJ databases">
        <title>Sequencing the genomes of 1000 actinobacteria strains.</title>
        <authorList>
            <person name="Klenk H.-P."/>
        </authorList>
    </citation>
    <scope>NUCLEOTIDE SEQUENCE [LARGE SCALE GENOMIC DNA]</scope>
    <source>
        <strain evidence="3 4">DSM 102200</strain>
    </source>
</reference>
<evidence type="ECO:0000313" key="4">
    <source>
        <dbReference type="Proteomes" id="UP000316096"/>
    </source>
</evidence>
<dbReference type="PRINTS" id="PR00080">
    <property type="entry name" value="SDRFAMILY"/>
</dbReference>
<dbReference type="FunFam" id="3.40.50.720:FF:000084">
    <property type="entry name" value="Short-chain dehydrogenase reductase"/>
    <property type="match status" value="1"/>
</dbReference>
<dbReference type="GO" id="GO:0016616">
    <property type="term" value="F:oxidoreductase activity, acting on the CH-OH group of donors, NAD or NADP as acceptor"/>
    <property type="evidence" value="ECO:0007669"/>
    <property type="project" value="TreeGrafter"/>
</dbReference>
<dbReference type="PANTHER" id="PTHR42760">
    <property type="entry name" value="SHORT-CHAIN DEHYDROGENASES/REDUCTASES FAMILY MEMBER"/>
    <property type="match status" value="1"/>
</dbReference>
<dbReference type="Proteomes" id="UP000316096">
    <property type="component" value="Unassembled WGS sequence"/>
</dbReference>